<feature type="compositionally biased region" description="Low complexity" evidence="2">
    <location>
        <begin position="80"/>
        <end position="94"/>
    </location>
</feature>
<dbReference type="EMBL" id="AZGY01000001">
    <property type="protein sequence ID" value="OAA33475.1"/>
    <property type="molecule type" value="Genomic_DNA"/>
</dbReference>
<evidence type="ECO:0000313" key="7">
    <source>
        <dbReference type="Proteomes" id="UP000078544"/>
    </source>
</evidence>
<dbReference type="OrthoDB" id="5245063at2759"/>
<protein>
    <submittedName>
        <fullName evidence="6">DNA repair protein Rad26</fullName>
    </submittedName>
</protein>
<proteinExistence type="predicted"/>
<reference evidence="6 7" key="1">
    <citation type="journal article" date="2016" name="Genome Biol. Evol.">
        <title>Divergent and convergent evolution of fungal pathogenicity.</title>
        <authorList>
            <person name="Shang Y."/>
            <person name="Xiao G."/>
            <person name="Zheng P."/>
            <person name="Cen K."/>
            <person name="Zhan S."/>
            <person name="Wang C."/>
        </authorList>
    </citation>
    <scope>NUCLEOTIDE SEQUENCE [LARGE SCALE GENOMIC DNA]</scope>
    <source>
        <strain evidence="6 7">RCEF 2490</strain>
    </source>
</reference>
<organism evidence="6 7">
    <name type="scientific">Moelleriella libera RCEF 2490</name>
    <dbReference type="NCBI Taxonomy" id="1081109"/>
    <lineage>
        <taxon>Eukaryota</taxon>
        <taxon>Fungi</taxon>
        <taxon>Dikarya</taxon>
        <taxon>Ascomycota</taxon>
        <taxon>Pezizomycotina</taxon>
        <taxon>Sordariomycetes</taxon>
        <taxon>Hypocreomycetidae</taxon>
        <taxon>Hypocreales</taxon>
        <taxon>Clavicipitaceae</taxon>
        <taxon>Moelleriella</taxon>
    </lineage>
</organism>
<feature type="domain" description="Rad26-like N-terminal" evidence="5">
    <location>
        <begin position="418"/>
        <end position="467"/>
    </location>
</feature>
<feature type="region of interest" description="Disordered" evidence="2">
    <location>
        <begin position="318"/>
        <end position="381"/>
    </location>
</feature>
<dbReference type="STRING" id="1081109.A0A166RRP1"/>
<feature type="domain" description="Rad26-like helical repeats" evidence="3">
    <location>
        <begin position="525"/>
        <end position="773"/>
    </location>
</feature>
<evidence type="ECO:0000259" key="5">
    <source>
        <dbReference type="Pfam" id="PF21048"/>
    </source>
</evidence>
<evidence type="ECO:0000259" key="3">
    <source>
        <dbReference type="Pfam" id="PF12331"/>
    </source>
</evidence>
<feature type="compositionally biased region" description="Polar residues" evidence="2">
    <location>
        <begin position="27"/>
        <end position="40"/>
    </location>
</feature>
<feature type="domain" description="Rad26-like C-terminal" evidence="4">
    <location>
        <begin position="783"/>
        <end position="846"/>
    </location>
</feature>
<feature type="region of interest" description="Disordered" evidence="2">
    <location>
        <begin position="79"/>
        <end position="104"/>
    </location>
</feature>
<evidence type="ECO:0000313" key="6">
    <source>
        <dbReference type="EMBL" id="OAA33475.1"/>
    </source>
</evidence>
<dbReference type="Pfam" id="PF21046">
    <property type="entry name" value="Rad26-like_C"/>
    <property type="match status" value="1"/>
</dbReference>
<feature type="compositionally biased region" description="Basic and acidic residues" evidence="2">
    <location>
        <begin position="369"/>
        <end position="381"/>
    </location>
</feature>
<keyword evidence="1" id="KW-0175">Coiled coil</keyword>
<dbReference type="InterPro" id="IPR048379">
    <property type="entry name" value="Rad26-like_C"/>
</dbReference>
<gene>
    <name evidence="6" type="ORF">AAL_00940</name>
</gene>
<evidence type="ECO:0000256" key="2">
    <source>
        <dbReference type="SAM" id="MobiDB-lite"/>
    </source>
</evidence>
<dbReference type="InterPro" id="IPR048380">
    <property type="entry name" value="Rad26-like_N"/>
</dbReference>
<name>A0A166RRP1_9HYPO</name>
<sequence>MEVDEFSDDGFDDLPDNALQELERNAFQLTQAQTKQQSSHDAPPRLSDYGWEEEDDDLDNTEVTNHVGMPVRRPALDNTLQQRQQPQLRQHNQPAGLTASQAPHRIIPPLPNPRWNPAISTSNRATTDDNGGPHSRLPPNIGPASNVSFTGSQRFQPQTTAQASQFHRPPPPMNRFSPSQSTQAGQPDDMLSALRQRVRVLESELHSAKGEASILRAKANKSQQDFDGQLARMKKLNAEQLDKQSRVMEAAVAAEKTANTELQFLQRDMREVYDRARRKEAGIGGGAGASDLVITPRKAAKSWGFADGFDEMDIAVSPSKGQGRGRASGSVAANVGERTPSKGKRKRPAIESPLAALDISMDDAANLDEGGKTKEEDRETTRTVLVATPPPSFEVRALTRWHMTNGQPLTRLRDFIQFLQLVLDHGAFHQRPPTFDILSRFSFPSDPNGTSFSSMIFEKLPLMGNPYQPMQLLVDFCEHIISLWVRCVEEQFWEPVKYLVALIVFTLDLHTTSVAPWIVPNLVPVAQSTVFALAESQRRVADGSQGNAAECAFLEQHIDTTQLLFLLYTSALSCSATPTEMDNGRVEYTTKGFWSLMSTDVVLMLLAPRQKASDVMSMLELLATSVLPASIGPVSADVEPSNIARVVIERVSAKLTEQPRISMTPKQRRSVRLAALRTMIAFAASSFGAMQLALHDNAIPRLVTCLSAAIDELYDQDMPTSLFSATLLSAAPASALALCYPKDSTASTSSSSSAAAELYLVISQSVLLVHRLVTDAKTANVVEIGQKLALAHGGSQRYLLALGRLAFAEDDLVMEADIESDVVEAAAELLELKVTPDEGEIVSEAFGA</sequence>
<accession>A0A166RRP1</accession>
<feature type="region of interest" description="Disordered" evidence="2">
    <location>
        <begin position="118"/>
        <end position="187"/>
    </location>
</feature>
<feature type="compositionally biased region" description="Polar residues" evidence="2">
    <location>
        <begin position="143"/>
        <end position="165"/>
    </location>
</feature>
<feature type="coiled-coil region" evidence="1">
    <location>
        <begin position="191"/>
        <end position="218"/>
    </location>
</feature>
<evidence type="ECO:0000256" key="1">
    <source>
        <dbReference type="SAM" id="Coils"/>
    </source>
</evidence>
<feature type="compositionally biased region" description="Polar residues" evidence="2">
    <location>
        <begin position="176"/>
        <end position="185"/>
    </location>
</feature>
<dbReference type="Proteomes" id="UP000078544">
    <property type="component" value="Unassembled WGS sequence"/>
</dbReference>
<feature type="compositionally biased region" description="Polar residues" evidence="2">
    <location>
        <begin position="118"/>
        <end position="129"/>
    </location>
</feature>
<keyword evidence="7" id="KW-1185">Reference proteome</keyword>
<comment type="caution">
    <text evidence="6">The sequence shown here is derived from an EMBL/GenBank/DDBJ whole genome shotgun (WGS) entry which is preliminary data.</text>
</comment>
<dbReference type="InterPro" id="IPR022093">
    <property type="entry name" value="Rad26-like_helical"/>
</dbReference>
<feature type="region of interest" description="Disordered" evidence="2">
    <location>
        <begin position="23"/>
        <end position="57"/>
    </location>
</feature>
<dbReference type="Pfam" id="PF12331">
    <property type="entry name" value="Rad26-like_helical_rpts"/>
    <property type="match status" value="1"/>
</dbReference>
<dbReference type="Pfam" id="PF21048">
    <property type="entry name" value="Rad26-like_N"/>
    <property type="match status" value="1"/>
</dbReference>
<evidence type="ECO:0000259" key="4">
    <source>
        <dbReference type="Pfam" id="PF21046"/>
    </source>
</evidence>
<dbReference type="AlphaFoldDB" id="A0A166RRP1"/>